<dbReference type="Proteomes" id="UP001165122">
    <property type="component" value="Unassembled WGS sequence"/>
</dbReference>
<feature type="transmembrane region" description="Helical" evidence="1">
    <location>
        <begin position="6"/>
        <end position="23"/>
    </location>
</feature>
<keyword evidence="3" id="KW-1185">Reference proteome</keyword>
<proteinExistence type="predicted"/>
<name>A0A9W7KZ69_9STRA</name>
<reference evidence="3" key="1">
    <citation type="journal article" date="2023" name="Commun. Biol.">
        <title>Genome analysis of Parmales, the sister group of diatoms, reveals the evolutionary specialization of diatoms from phago-mixotrophs to photoautotrophs.</title>
        <authorList>
            <person name="Ban H."/>
            <person name="Sato S."/>
            <person name="Yoshikawa S."/>
            <person name="Yamada K."/>
            <person name="Nakamura Y."/>
            <person name="Ichinomiya M."/>
            <person name="Sato N."/>
            <person name="Blanc-Mathieu R."/>
            <person name="Endo H."/>
            <person name="Kuwata A."/>
            <person name="Ogata H."/>
        </authorList>
    </citation>
    <scope>NUCLEOTIDE SEQUENCE [LARGE SCALE GENOMIC DNA]</scope>
    <source>
        <strain evidence="3">NIES 3700</strain>
    </source>
</reference>
<keyword evidence="1" id="KW-0472">Membrane</keyword>
<dbReference type="AlphaFoldDB" id="A0A9W7KZ69"/>
<evidence type="ECO:0000256" key="1">
    <source>
        <dbReference type="SAM" id="Phobius"/>
    </source>
</evidence>
<protein>
    <submittedName>
        <fullName evidence="2">Uncharacterized protein</fullName>
    </submittedName>
</protein>
<evidence type="ECO:0000313" key="2">
    <source>
        <dbReference type="EMBL" id="GMI16565.1"/>
    </source>
</evidence>
<accession>A0A9W7KZ69</accession>
<feature type="transmembrane region" description="Helical" evidence="1">
    <location>
        <begin position="35"/>
        <end position="55"/>
    </location>
</feature>
<keyword evidence="1" id="KW-1133">Transmembrane helix</keyword>
<keyword evidence="1" id="KW-0812">Transmembrane</keyword>
<organism evidence="2 3">
    <name type="scientific">Triparma laevis f. longispina</name>
    <dbReference type="NCBI Taxonomy" id="1714387"/>
    <lineage>
        <taxon>Eukaryota</taxon>
        <taxon>Sar</taxon>
        <taxon>Stramenopiles</taxon>
        <taxon>Ochrophyta</taxon>
        <taxon>Bolidophyceae</taxon>
        <taxon>Parmales</taxon>
        <taxon>Triparmaceae</taxon>
        <taxon>Triparma</taxon>
    </lineage>
</organism>
<gene>
    <name evidence="2" type="ORF">TrLO_g724</name>
</gene>
<dbReference type="EMBL" id="BRXW01000255">
    <property type="protein sequence ID" value="GMI16565.1"/>
    <property type="molecule type" value="Genomic_DNA"/>
</dbReference>
<comment type="caution">
    <text evidence="2">The sequence shown here is derived from an EMBL/GenBank/DDBJ whole genome shotgun (WGS) entry which is preliminary data.</text>
</comment>
<dbReference type="OrthoDB" id="193261at2759"/>
<evidence type="ECO:0000313" key="3">
    <source>
        <dbReference type="Proteomes" id="UP001165122"/>
    </source>
</evidence>
<sequence>MSVSSWKRMLFPIATIIPFYCGITIDSLPIKIRVMVGRSSMVLCFCYCFCISVMINRGSLLNMEPTVFSMGGIEQSSLILAMNCKLNFCFFCLKVLNQVFRFPKRFALLTSKLKSIKAEANIVHEMNESVRRVTVSENKTEK</sequence>